<evidence type="ECO:0000256" key="5">
    <source>
        <dbReference type="SAM" id="MobiDB-lite"/>
    </source>
</evidence>
<dbReference type="GO" id="GO:0005743">
    <property type="term" value="C:mitochondrial inner membrane"/>
    <property type="evidence" value="ECO:0007669"/>
    <property type="project" value="UniProtKB-SubCell"/>
</dbReference>
<comment type="similarity">
    <text evidence="1 4">Belongs to the CMC family.</text>
</comment>
<evidence type="ECO:0000256" key="1">
    <source>
        <dbReference type="ARBA" id="ARBA00007347"/>
    </source>
</evidence>
<dbReference type="HOGENOM" id="CLU_2146975_0_0_1"/>
<accession>R9PDM1</accession>
<comment type="subcellular location">
    <subcellularLocation>
        <location evidence="4">Mitochondrion inner membrane</location>
    </subcellularLocation>
</comment>
<evidence type="ECO:0000256" key="3">
    <source>
        <dbReference type="ARBA" id="ARBA00023157"/>
    </source>
</evidence>
<dbReference type="STRING" id="1305764.R9PDM1"/>
<dbReference type="InterPro" id="IPR013892">
    <property type="entry name" value="Cyt_c_biogenesis_Cmc1-like"/>
</dbReference>
<dbReference type="PANTHER" id="PTHR22977:SF1">
    <property type="entry name" value="COX ASSEMBLY MITOCHONDRIAL PROTEIN 2 HOMOLOG"/>
    <property type="match status" value="1"/>
</dbReference>
<dbReference type="EMBL" id="DF238801">
    <property type="protein sequence ID" value="GAC96195.1"/>
    <property type="molecule type" value="Genomic_DNA"/>
</dbReference>
<keyword evidence="4" id="KW-0143">Chaperone</keyword>
<comment type="function">
    <text evidence="4">Required for mitochondrial cytochrome c oxidase (COX) assembly and respiration.</text>
</comment>
<dbReference type="GeneID" id="24109061"/>
<sequence>MKSGMVERPVQTSCGVKVRCDGSRVICRLCVPGFVDGGEVDRVYCAHLIQALNECHAKGVWHKITGGCNGIKHDLNMCLRQERVERTANHVRESRESRKKTEQIWKEIDQES</sequence>
<keyword evidence="2 4" id="KW-0496">Mitochondrion</keyword>
<evidence type="ECO:0000313" key="6">
    <source>
        <dbReference type="EMBL" id="GAC96195.1"/>
    </source>
</evidence>
<dbReference type="AlphaFoldDB" id="R9PDM1"/>
<keyword evidence="7" id="KW-1185">Reference proteome</keyword>
<evidence type="ECO:0000256" key="4">
    <source>
        <dbReference type="RuleBase" id="RU364104"/>
    </source>
</evidence>
<dbReference type="eggNOG" id="ENOG502S87Z">
    <property type="taxonomic scope" value="Eukaryota"/>
</dbReference>
<dbReference type="PANTHER" id="PTHR22977">
    <property type="entry name" value="COX ASSEMBLY MITOCHONDRIAL PROTEIN"/>
    <property type="match status" value="1"/>
</dbReference>
<dbReference type="RefSeq" id="XP_012189782.1">
    <property type="nucleotide sequence ID" value="XM_012334392.1"/>
</dbReference>
<keyword evidence="4" id="KW-0999">Mitochondrion inner membrane</keyword>
<gene>
    <name evidence="6" type="ORF">PHSY_003775</name>
</gene>
<name>R9PDM1_PSEHS</name>
<keyword evidence="4" id="KW-0472">Membrane</keyword>
<keyword evidence="3" id="KW-1015">Disulfide bond</keyword>
<evidence type="ECO:0000313" key="7">
    <source>
        <dbReference type="Proteomes" id="UP000014071"/>
    </source>
</evidence>
<feature type="region of interest" description="Disordered" evidence="5">
    <location>
        <begin position="88"/>
        <end position="112"/>
    </location>
</feature>
<dbReference type="OrthoDB" id="532630at2759"/>
<proteinExistence type="inferred from homology"/>
<dbReference type="Pfam" id="PF08583">
    <property type="entry name" value="Cmc1"/>
    <property type="match status" value="1"/>
</dbReference>
<evidence type="ECO:0000256" key="2">
    <source>
        <dbReference type="ARBA" id="ARBA00023128"/>
    </source>
</evidence>
<protein>
    <recommendedName>
        <fullName evidence="4">COX assembly mitochondrial protein</fullName>
    </recommendedName>
</protein>
<organism evidence="6 7">
    <name type="scientific">Pseudozyma hubeiensis (strain SY62)</name>
    <name type="common">Yeast</name>
    <dbReference type="NCBI Taxonomy" id="1305764"/>
    <lineage>
        <taxon>Eukaryota</taxon>
        <taxon>Fungi</taxon>
        <taxon>Dikarya</taxon>
        <taxon>Basidiomycota</taxon>
        <taxon>Ustilaginomycotina</taxon>
        <taxon>Ustilaginomycetes</taxon>
        <taxon>Ustilaginales</taxon>
        <taxon>Ustilaginaceae</taxon>
        <taxon>Pseudozyma</taxon>
    </lineage>
</organism>
<dbReference type="Proteomes" id="UP000014071">
    <property type="component" value="Unassembled WGS sequence"/>
</dbReference>
<reference evidence="7" key="1">
    <citation type="journal article" date="2013" name="Genome Announc.">
        <title>Draft genome sequence of the basidiomycetous yeast-like fungus Pseudozyma hubeiensis SY62, which produces an abundant amount of the biosurfactant mannosylerythritol lipids.</title>
        <authorList>
            <person name="Konishi M."/>
            <person name="Hatada Y."/>
            <person name="Horiuchi J."/>
        </authorList>
    </citation>
    <scope>NUCLEOTIDE SEQUENCE [LARGE SCALE GENOMIC DNA]</scope>
    <source>
        <strain evidence="7">SY62</strain>
    </source>
</reference>